<evidence type="ECO:0000256" key="8">
    <source>
        <dbReference type="RuleBase" id="RU003654"/>
    </source>
</evidence>
<dbReference type="GO" id="GO:0016042">
    <property type="term" value="P:lipid catabolic process"/>
    <property type="evidence" value="ECO:0007669"/>
    <property type="project" value="InterPro"/>
</dbReference>
<dbReference type="InterPro" id="IPR001211">
    <property type="entry name" value="PLA2"/>
</dbReference>
<dbReference type="PROSITE" id="PS00119">
    <property type="entry name" value="PA2_ASP"/>
    <property type="match status" value="1"/>
</dbReference>
<evidence type="ECO:0000256" key="5">
    <source>
        <dbReference type="PIRSR" id="PIRSR601211-1"/>
    </source>
</evidence>
<feature type="binding site" evidence="6">
    <location>
        <position position="64"/>
    </location>
    <ligand>
        <name>Ca(2+)</name>
        <dbReference type="ChEBI" id="CHEBI:29108"/>
    </ligand>
</feature>
<name>Q4QT03_BITAR</name>
<dbReference type="AlphaFoldDB" id="Q4QT03"/>
<organism evidence="11">
    <name type="scientific">Bitis arietans</name>
    <name type="common">African puff adder</name>
    <dbReference type="NCBI Taxonomy" id="8692"/>
    <lineage>
        <taxon>Eukaryota</taxon>
        <taxon>Metazoa</taxon>
        <taxon>Chordata</taxon>
        <taxon>Craniata</taxon>
        <taxon>Vertebrata</taxon>
        <taxon>Euteleostomi</taxon>
        <taxon>Lepidosauria</taxon>
        <taxon>Squamata</taxon>
        <taxon>Bifurcata</taxon>
        <taxon>Unidentata</taxon>
        <taxon>Episquamata</taxon>
        <taxon>Toxicofera</taxon>
        <taxon>Serpentes</taxon>
        <taxon>Colubroidea</taxon>
        <taxon>Viperidae</taxon>
        <taxon>Viperinae</taxon>
        <taxon>Bitis</taxon>
    </lineage>
</organism>
<keyword evidence="2" id="KW-0964">Secreted</keyword>
<keyword evidence="6" id="KW-0479">Metal-binding</keyword>
<dbReference type="PROSITE" id="PS00118">
    <property type="entry name" value="PA2_HIS"/>
    <property type="match status" value="1"/>
</dbReference>
<reference evidence="11" key="1">
    <citation type="submission" date="2005-01" db="EMBL/GenBank/DDBJ databases">
        <title>Immunization with DNA encoding B. arietans PLA2 generates a toxin-specific antibody with polyspecific immunological reactivity.</title>
        <authorList>
            <person name="Oliver J."/>
            <person name="Theakston R.D.G."/>
            <person name="Harrison R.A."/>
        </authorList>
    </citation>
    <scope>NUCLEOTIDE SEQUENCE</scope>
</reference>
<dbReference type="InterPro" id="IPR033113">
    <property type="entry name" value="PLA2_histidine"/>
</dbReference>
<evidence type="ECO:0000256" key="6">
    <source>
        <dbReference type="PIRSR" id="PIRSR601211-2"/>
    </source>
</evidence>
<dbReference type="InterPro" id="IPR016090">
    <property type="entry name" value="PLA2-like_dom"/>
</dbReference>
<dbReference type="GO" id="GO:0005543">
    <property type="term" value="F:phospholipid binding"/>
    <property type="evidence" value="ECO:0007669"/>
    <property type="project" value="TreeGrafter"/>
</dbReference>
<feature type="disulfide bond" evidence="7">
    <location>
        <begin position="73"/>
        <end position="97"/>
    </location>
</feature>
<dbReference type="PRINTS" id="PR00389">
    <property type="entry name" value="PHPHLIPASEA2"/>
</dbReference>
<accession>Q4QT03</accession>
<evidence type="ECO:0000313" key="11">
    <source>
        <dbReference type="EMBL" id="AAX86637.1"/>
    </source>
</evidence>
<dbReference type="GO" id="GO:0047498">
    <property type="term" value="F:calcium-dependent phospholipase A2 activity"/>
    <property type="evidence" value="ECO:0007669"/>
    <property type="project" value="TreeGrafter"/>
</dbReference>
<keyword evidence="9" id="KW-0732">Signal</keyword>
<evidence type="ECO:0000256" key="2">
    <source>
        <dbReference type="ARBA" id="ARBA00022525"/>
    </source>
</evidence>
<evidence type="ECO:0000256" key="3">
    <source>
        <dbReference type="ARBA" id="ARBA00023157"/>
    </source>
</evidence>
<feature type="disulfide bond" evidence="7">
    <location>
        <begin position="66"/>
        <end position="104"/>
    </location>
</feature>
<evidence type="ECO:0000256" key="7">
    <source>
        <dbReference type="PIRSR" id="PIRSR601211-3"/>
    </source>
</evidence>
<evidence type="ECO:0000256" key="9">
    <source>
        <dbReference type="SAM" id="SignalP"/>
    </source>
</evidence>
<keyword evidence="6" id="KW-0106">Calcium</keyword>
<dbReference type="GO" id="GO:0005509">
    <property type="term" value="F:calcium ion binding"/>
    <property type="evidence" value="ECO:0007669"/>
    <property type="project" value="InterPro"/>
</dbReference>
<feature type="disulfide bond" evidence="7">
    <location>
        <begin position="42"/>
        <end position="131"/>
    </location>
</feature>
<evidence type="ECO:0000256" key="4">
    <source>
        <dbReference type="ARBA" id="ARBA00029903"/>
    </source>
</evidence>
<dbReference type="EMBL" id="AY885664">
    <property type="protein sequence ID" value="AAX86637.1"/>
    <property type="molecule type" value="mRNA"/>
</dbReference>
<feature type="domain" description="Phospholipase A2-like central" evidence="10">
    <location>
        <begin position="17"/>
        <end position="132"/>
    </location>
</feature>
<dbReference type="SMR" id="Q4QT03"/>
<dbReference type="CDD" id="cd00125">
    <property type="entry name" value="PLA2c"/>
    <property type="match status" value="1"/>
</dbReference>
<feature type="binding site" evidence="6">
    <location>
        <position position="47"/>
    </location>
    <ligand>
        <name>Ca(2+)</name>
        <dbReference type="ChEBI" id="CHEBI:29108"/>
    </ligand>
</feature>
<dbReference type="InterPro" id="IPR033112">
    <property type="entry name" value="PLA2_Asp_AS"/>
</dbReference>
<feature type="non-terminal residue" evidence="11">
    <location>
        <position position="138"/>
    </location>
</feature>
<dbReference type="PANTHER" id="PTHR11716">
    <property type="entry name" value="PHOSPHOLIPASE A2 FAMILY MEMBER"/>
    <property type="match status" value="1"/>
</dbReference>
<feature type="active site" evidence="5">
    <location>
        <position position="105"/>
    </location>
</feature>
<comment type="similarity">
    <text evidence="8">Belongs to the phospholipase A2 family.</text>
</comment>
<comment type="subcellular location">
    <subcellularLocation>
        <location evidence="1">Secreted</location>
    </subcellularLocation>
</comment>
<feature type="disulfide bond" evidence="7">
    <location>
        <begin position="91"/>
        <end position="102"/>
    </location>
</feature>
<proteinExistence type="evidence at transcript level"/>
<dbReference type="PANTHER" id="PTHR11716:SF9">
    <property type="entry name" value="PHOSPHOLIPASE A2, MEMBRANE ASSOCIATED"/>
    <property type="match status" value="1"/>
</dbReference>
<evidence type="ECO:0000259" key="10">
    <source>
        <dbReference type="SMART" id="SM00085"/>
    </source>
</evidence>
<feature type="chain" id="PRO_5001390881" description="Phosphatidylcholine 2-acylhydrolase" evidence="9">
    <location>
        <begin position="17"/>
        <end position="138"/>
    </location>
</feature>
<feature type="disulfide bond" evidence="7">
    <location>
        <begin position="59"/>
        <end position="111"/>
    </location>
</feature>
<feature type="disulfide bond" evidence="7">
    <location>
        <begin position="65"/>
        <end position="138"/>
    </location>
</feature>
<protein>
    <recommendedName>
        <fullName evidence="4">Phosphatidylcholine 2-acylhydrolase</fullName>
    </recommendedName>
</protein>
<dbReference type="FunFam" id="1.20.90.10:FF:000001">
    <property type="entry name" value="Basic phospholipase A2 homolog"/>
    <property type="match status" value="1"/>
</dbReference>
<evidence type="ECO:0000256" key="1">
    <source>
        <dbReference type="ARBA" id="ARBA00004613"/>
    </source>
</evidence>
<comment type="cofactor">
    <cofactor evidence="6">
        <name>Ca(2+)</name>
        <dbReference type="ChEBI" id="CHEBI:29108"/>
    </cofactor>
    <text evidence="6">Binds 1 Ca(2+) ion per subunit.</text>
</comment>
<dbReference type="InterPro" id="IPR036444">
    <property type="entry name" value="PLipase_A2_dom_sf"/>
</dbReference>
<dbReference type="GO" id="GO:0042130">
    <property type="term" value="P:negative regulation of T cell proliferation"/>
    <property type="evidence" value="ECO:0007669"/>
    <property type="project" value="TreeGrafter"/>
</dbReference>
<dbReference type="Gene3D" id="1.20.90.10">
    <property type="entry name" value="Phospholipase A2 domain"/>
    <property type="match status" value="1"/>
</dbReference>
<feature type="signal peptide" evidence="9">
    <location>
        <begin position="1"/>
        <end position="16"/>
    </location>
</feature>
<feature type="disulfide bond" evidence="7">
    <location>
        <begin position="44"/>
        <end position="60"/>
    </location>
</feature>
<keyword evidence="3 7" id="KW-1015">Disulfide bond</keyword>
<dbReference type="GO" id="GO:0006644">
    <property type="term" value="P:phospholipid metabolic process"/>
    <property type="evidence" value="ECO:0007669"/>
    <property type="project" value="InterPro"/>
</dbReference>
<sequence length="138" mass="15705">MRTLWIVAVWLIGVEGSVIEFGTMIIEETGRSPFPFYTSYGCYCGLGGKGKPKDDTDRCCFVHDCCYGSMPDCSPKTDIYRYHRENGEIICESGTSCEKRICECDKAAAVCFRENLKTYKNKYMVYPDSLCKEESEKC</sequence>
<dbReference type="SMART" id="SM00085">
    <property type="entry name" value="PA2c"/>
    <property type="match status" value="1"/>
</dbReference>
<dbReference type="GO" id="GO:0005576">
    <property type="term" value="C:extracellular region"/>
    <property type="evidence" value="ECO:0007669"/>
    <property type="project" value="UniProtKB-SubCell"/>
</dbReference>
<feature type="binding site" evidence="6">
    <location>
        <position position="45"/>
    </location>
    <ligand>
        <name>Ca(2+)</name>
        <dbReference type="ChEBI" id="CHEBI:29108"/>
    </ligand>
</feature>
<feature type="binding site" evidence="6">
    <location>
        <position position="43"/>
    </location>
    <ligand>
        <name>Ca(2+)</name>
        <dbReference type="ChEBI" id="CHEBI:29108"/>
    </ligand>
</feature>
<dbReference type="Pfam" id="PF00068">
    <property type="entry name" value="Phospholip_A2_1"/>
    <property type="match status" value="1"/>
</dbReference>
<dbReference type="GO" id="GO:0050482">
    <property type="term" value="P:arachidonate secretion"/>
    <property type="evidence" value="ECO:0007669"/>
    <property type="project" value="InterPro"/>
</dbReference>
<dbReference type="SUPFAM" id="SSF48619">
    <property type="entry name" value="Phospholipase A2, PLA2"/>
    <property type="match status" value="1"/>
</dbReference>
<feature type="active site" evidence="5">
    <location>
        <position position="63"/>
    </location>
</feature>